<evidence type="ECO:0000256" key="2">
    <source>
        <dbReference type="ARBA" id="ARBA00004777"/>
    </source>
</evidence>
<dbReference type="GO" id="GO:0035999">
    <property type="term" value="P:tetrahydrofolate interconversion"/>
    <property type="evidence" value="ECO:0007669"/>
    <property type="project" value="UniProtKB-UniPathway"/>
</dbReference>
<evidence type="ECO:0000256" key="9">
    <source>
        <dbReference type="RuleBase" id="RU003862"/>
    </source>
</evidence>
<organism evidence="10 11">
    <name type="scientific">Pseudodesulfovibrio alkaliphilus</name>
    <dbReference type="NCBI Taxonomy" id="2661613"/>
    <lineage>
        <taxon>Bacteria</taxon>
        <taxon>Pseudomonadati</taxon>
        <taxon>Thermodesulfobacteriota</taxon>
        <taxon>Desulfovibrionia</taxon>
        <taxon>Desulfovibrionales</taxon>
        <taxon>Desulfovibrionaceae</taxon>
    </lineage>
</organism>
<dbReference type="AlphaFoldDB" id="A0A7K1KN11"/>
<keyword evidence="4 9" id="KW-0285">Flavoprotein</keyword>
<evidence type="ECO:0000256" key="3">
    <source>
        <dbReference type="ARBA" id="ARBA00006743"/>
    </source>
</evidence>
<comment type="cofactor">
    <cofactor evidence="1 9">
        <name>FAD</name>
        <dbReference type="ChEBI" id="CHEBI:57692"/>
    </cofactor>
</comment>
<comment type="pathway">
    <text evidence="7">Amino-acid biosynthesis; L-methionine biosynthesis via de novo pathway.</text>
</comment>
<evidence type="ECO:0000313" key="11">
    <source>
        <dbReference type="Proteomes" id="UP000461162"/>
    </source>
</evidence>
<dbReference type="InterPro" id="IPR029041">
    <property type="entry name" value="FAD-linked_oxidoreductase-like"/>
</dbReference>
<dbReference type="UniPathway" id="UPA00193"/>
<dbReference type="EMBL" id="WODC01000004">
    <property type="protein sequence ID" value="MUM77468.1"/>
    <property type="molecule type" value="Genomic_DNA"/>
</dbReference>
<dbReference type="CDD" id="cd00537">
    <property type="entry name" value="MTHFR"/>
    <property type="match status" value="1"/>
</dbReference>
<comment type="caution">
    <text evidence="10">The sequence shown here is derived from an EMBL/GenBank/DDBJ whole genome shotgun (WGS) entry which is preliminary data.</text>
</comment>
<dbReference type="RefSeq" id="WP_155933647.1">
    <property type="nucleotide sequence ID" value="NZ_WODC01000004.1"/>
</dbReference>
<dbReference type="GO" id="GO:0071949">
    <property type="term" value="F:FAD binding"/>
    <property type="evidence" value="ECO:0007669"/>
    <property type="project" value="TreeGrafter"/>
</dbReference>
<evidence type="ECO:0000256" key="6">
    <source>
        <dbReference type="ARBA" id="ARBA00023002"/>
    </source>
</evidence>
<sequence>MFIPEAIRAGGRPFVSVELLPPRSEAEQEGFWLAVEAVKAVRPLFAAVTCGAGGRGAVGTAETAGILAREHGLTVMPHLTCVHEEPSGLPARLEALQGAGIRNVLAVRGDFPTGETARPGGFAHASDLVARVRRLAPDIAVGVAAYPDGHPDSRSLVDDIAFLKFKLDQGADFAVTQLFFDNRRYFDMVDRLAATGCHKPVIPSVLPVRGLGQIKRVAALCDAPVPGKILAAMEAAHAKNGDQGVRRLGVSLAAAQVEELLRHGAPGVHLYPFNRADLCLEVVERAGLLP</sequence>
<comment type="pathway">
    <text evidence="2 9">One-carbon metabolism; tetrahydrofolate interconversion.</text>
</comment>
<evidence type="ECO:0000256" key="7">
    <source>
        <dbReference type="ARBA" id="ARBA00034478"/>
    </source>
</evidence>
<dbReference type="Gene3D" id="3.20.20.220">
    <property type="match status" value="1"/>
</dbReference>
<gene>
    <name evidence="10" type="ORF">GKC30_07485</name>
</gene>
<dbReference type="GO" id="GO:0009086">
    <property type="term" value="P:methionine biosynthetic process"/>
    <property type="evidence" value="ECO:0007669"/>
    <property type="project" value="TreeGrafter"/>
</dbReference>
<dbReference type="GO" id="GO:0106312">
    <property type="term" value="F:methylenetetrahydrofolate reductase (NADH) activity"/>
    <property type="evidence" value="ECO:0007669"/>
    <property type="project" value="UniProtKB-EC"/>
</dbReference>
<dbReference type="PANTHER" id="PTHR45754">
    <property type="entry name" value="METHYLENETETRAHYDROFOLATE REDUCTASE"/>
    <property type="match status" value="1"/>
</dbReference>
<protein>
    <recommendedName>
        <fullName evidence="9">Methylenetetrahydrofolate reductase</fullName>
    </recommendedName>
</protein>
<keyword evidence="11" id="KW-1185">Reference proteome</keyword>
<comment type="similarity">
    <text evidence="3 9">Belongs to the methylenetetrahydrofolate reductase family.</text>
</comment>
<keyword evidence="6 9" id="KW-0560">Oxidoreductase</keyword>
<evidence type="ECO:0000256" key="1">
    <source>
        <dbReference type="ARBA" id="ARBA00001974"/>
    </source>
</evidence>
<dbReference type="GO" id="GO:0005829">
    <property type="term" value="C:cytosol"/>
    <property type="evidence" value="ECO:0007669"/>
    <property type="project" value="TreeGrafter"/>
</dbReference>
<dbReference type="PANTHER" id="PTHR45754:SF3">
    <property type="entry name" value="METHYLENETETRAHYDROFOLATE REDUCTASE (NADPH)"/>
    <property type="match status" value="1"/>
</dbReference>
<evidence type="ECO:0000256" key="5">
    <source>
        <dbReference type="ARBA" id="ARBA00022827"/>
    </source>
</evidence>
<evidence type="ECO:0000256" key="8">
    <source>
        <dbReference type="ARBA" id="ARBA00048628"/>
    </source>
</evidence>
<dbReference type="SUPFAM" id="SSF51730">
    <property type="entry name" value="FAD-linked oxidoreductase"/>
    <property type="match status" value="1"/>
</dbReference>
<reference evidence="10 11" key="1">
    <citation type="submission" date="2019-11" db="EMBL/GenBank/DDBJ databases">
        <title>Pseudodesulfovibrio alkaliphilus, sp. nov., an alkaliphilic sulfate-reducing bacteria from mud volcano of Taman peninsula, Russia.</title>
        <authorList>
            <person name="Frolova A."/>
            <person name="Merkel A.Y."/>
            <person name="Slobodkin A.I."/>
        </authorList>
    </citation>
    <scope>NUCLEOTIDE SEQUENCE [LARGE SCALE GENOMIC DNA]</scope>
    <source>
        <strain evidence="10 11">F-1</strain>
    </source>
</reference>
<name>A0A7K1KN11_9BACT</name>
<comment type="catalytic activity">
    <reaction evidence="8">
        <text>(6S)-5-methyl-5,6,7,8-tetrahydrofolate + NAD(+) = (6R)-5,10-methylene-5,6,7,8-tetrahydrofolate + NADH + H(+)</text>
        <dbReference type="Rhea" id="RHEA:19821"/>
        <dbReference type="ChEBI" id="CHEBI:15378"/>
        <dbReference type="ChEBI" id="CHEBI:15636"/>
        <dbReference type="ChEBI" id="CHEBI:18608"/>
        <dbReference type="ChEBI" id="CHEBI:57540"/>
        <dbReference type="ChEBI" id="CHEBI:57945"/>
        <dbReference type="EC" id="1.5.1.54"/>
    </reaction>
    <physiologicalReaction direction="right-to-left" evidence="8">
        <dbReference type="Rhea" id="RHEA:19823"/>
    </physiologicalReaction>
</comment>
<keyword evidence="5 9" id="KW-0274">FAD</keyword>
<dbReference type="Proteomes" id="UP000461162">
    <property type="component" value="Unassembled WGS sequence"/>
</dbReference>
<accession>A0A7K1KN11</accession>
<evidence type="ECO:0000256" key="4">
    <source>
        <dbReference type="ARBA" id="ARBA00022630"/>
    </source>
</evidence>
<dbReference type="InterPro" id="IPR003171">
    <property type="entry name" value="Mehydrof_redctse-like"/>
</dbReference>
<proteinExistence type="inferred from homology"/>
<dbReference type="Pfam" id="PF02219">
    <property type="entry name" value="MTHFR"/>
    <property type="match status" value="1"/>
</dbReference>
<evidence type="ECO:0000313" key="10">
    <source>
        <dbReference type="EMBL" id="MUM77468.1"/>
    </source>
</evidence>